<keyword evidence="7" id="KW-1185">Reference proteome</keyword>
<dbReference type="CDD" id="cd00165">
    <property type="entry name" value="S4"/>
    <property type="match status" value="1"/>
</dbReference>
<dbReference type="InterPro" id="IPR006145">
    <property type="entry name" value="PsdUridine_synth_RsuA/RluA"/>
</dbReference>
<dbReference type="InterPro" id="IPR020103">
    <property type="entry name" value="PsdUridine_synth_cat_dom_sf"/>
</dbReference>
<evidence type="ECO:0000256" key="4">
    <source>
        <dbReference type="RuleBase" id="RU362028"/>
    </source>
</evidence>
<keyword evidence="2 4" id="KW-0413">Isomerase</keyword>
<proteinExistence type="inferred from homology"/>
<dbReference type="RefSeq" id="WP_343785512.1">
    <property type="nucleotide sequence ID" value="NZ_BAAAFH010000003.1"/>
</dbReference>
<dbReference type="PROSITE" id="PS50889">
    <property type="entry name" value="S4"/>
    <property type="match status" value="1"/>
</dbReference>
<dbReference type="SMART" id="SM00363">
    <property type="entry name" value="S4"/>
    <property type="match status" value="1"/>
</dbReference>
<dbReference type="SUPFAM" id="SSF55174">
    <property type="entry name" value="Alpha-L RNA-binding motif"/>
    <property type="match status" value="1"/>
</dbReference>
<dbReference type="Pfam" id="PF01479">
    <property type="entry name" value="S4"/>
    <property type="match status" value="1"/>
</dbReference>
<keyword evidence="3" id="KW-0694">RNA-binding</keyword>
<dbReference type="Proteomes" id="UP001501126">
    <property type="component" value="Unassembled WGS sequence"/>
</dbReference>
<dbReference type="SUPFAM" id="SSF55120">
    <property type="entry name" value="Pseudouridine synthase"/>
    <property type="match status" value="1"/>
</dbReference>
<dbReference type="Gene3D" id="3.30.2350.10">
    <property type="entry name" value="Pseudouridine synthase"/>
    <property type="match status" value="1"/>
</dbReference>
<gene>
    <name evidence="6" type="ORF">GCM10009118_10200</name>
</gene>
<dbReference type="InterPro" id="IPR050188">
    <property type="entry name" value="RluA_PseudoU_synthase"/>
</dbReference>
<comment type="catalytic activity">
    <reaction evidence="4">
        <text>a uridine in RNA = a pseudouridine in RNA</text>
        <dbReference type="Rhea" id="RHEA:48348"/>
        <dbReference type="Rhea" id="RHEA-COMP:12068"/>
        <dbReference type="Rhea" id="RHEA-COMP:12069"/>
        <dbReference type="ChEBI" id="CHEBI:65314"/>
        <dbReference type="ChEBI" id="CHEBI:65315"/>
    </reaction>
</comment>
<protein>
    <recommendedName>
        <fullName evidence="4">Pseudouridine synthase</fullName>
        <ecNumber evidence="4">5.4.99.-</ecNumber>
    </recommendedName>
</protein>
<comment type="caution">
    <text evidence="6">The sequence shown here is derived from an EMBL/GenBank/DDBJ whole genome shotgun (WGS) entry which is preliminary data.</text>
</comment>
<organism evidence="6 7">
    <name type="scientific">Wandonia haliotis</name>
    <dbReference type="NCBI Taxonomy" id="574963"/>
    <lineage>
        <taxon>Bacteria</taxon>
        <taxon>Pseudomonadati</taxon>
        <taxon>Bacteroidota</taxon>
        <taxon>Flavobacteriia</taxon>
        <taxon>Flavobacteriales</taxon>
        <taxon>Crocinitomicaceae</taxon>
        <taxon>Wandonia</taxon>
    </lineage>
</organism>
<dbReference type="InterPro" id="IPR002942">
    <property type="entry name" value="S4_RNA-bd"/>
</dbReference>
<evidence type="ECO:0000259" key="5">
    <source>
        <dbReference type="SMART" id="SM00363"/>
    </source>
</evidence>
<feature type="domain" description="RNA-binding S4" evidence="5">
    <location>
        <begin position="31"/>
        <end position="96"/>
    </location>
</feature>
<reference evidence="6 7" key="1">
    <citation type="journal article" date="2019" name="Int. J. Syst. Evol. Microbiol.">
        <title>The Global Catalogue of Microorganisms (GCM) 10K type strain sequencing project: providing services to taxonomists for standard genome sequencing and annotation.</title>
        <authorList>
            <consortium name="The Broad Institute Genomics Platform"/>
            <consortium name="The Broad Institute Genome Sequencing Center for Infectious Disease"/>
            <person name="Wu L."/>
            <person name="Ma J."/>
        </authorList>
    </citation>
    <scope>NUCLEOTIDE SEQUENCE [LARGE SCALE GENOMIC DNA]</scope>
    <source>
        <strain evidence="6 7">JCM 16083</strain>
    </source>
</reference>
<dbReference type="PROSITE" id="PS01129">
    <property type="entry name" value="PSI_RLU"/>
    <property type="match status" value="1"/>
</dbReference>
<evidence type="ECO:0000256" key="2">
    <source>
        <dbReference type="ARBA" id="ARBA00023235"/>
    </source>
</evidence>
<name>A0ABN1MMZ5_9FLAO</name>
<dbReference type="PANTHER" id="PTHR21600">
    <property type="entry name" value="MITOCHONDRIAL RNA PSEUDOURIDINE SYNTHASE"/>
    <property type="match status" value="1"/>
</dbReference>
<dbReference type="PANTHER" id="PTHR21600:SF44">
    <property type="entry name" value="RIBOSOMAL LARGE SUBUNIT PSEUDOURIDINE SYNTHASE D"/>
    <property type="match status" value="1"/>
</dbReference>
<dbReference type="InterPro" id="IPR006224">
    <property type="entry name" value="PsdUridine_synth_RluA-like_CS"/>
</dbReference>
<evidence type="ECO:0000256" key="3">
    <source>
        <dbReference type="PROSITE-ProRule" id="PRU00182"/>
    </source>
</evidence>
<dbReference type="Gene3D" id="3.10.290.10">
    <property type="entry name" value="RNA-binding S4 domain"/>
    <property type="match status" value="1"/>
</dbReference>
<accession>A0ABN1MMZ5</accession>
<dbReference type="Pfam" id="PF00849">
    <property type="entry name" value="PseudoU_synth_2"/>
    <property type="match status" value="1"/>
</dbReference>
<comment type="similarity">
    <text evidence="1 4">Belongs to the pseudouridine synthase RluA family.</text>
</comment>
<dbReference type="EC" id="5.4.99.-" evidence="4"/>
<dbReference type="CDD" id="cd02869">
    <property type="entry name" value="PseudoU_synth_RluA_like"/>
    <property type="match status" value="1"/>
</dbReference>
<evidence type="ECO:0000313" key="6">
    <source>
        <dbReference type="EMBL" id="GAA0874612.1"/>
    </source>
</evidence>
<sequence>MIEEEQDFQENESEELYEHYSFTADGGQEVVRIDKYLLDRMPNTSRNKIQVAAKNGNVLVNQKTVKQNYKVKPGDVVSIVLPYPVRELELIPQDIPLDILFEDDALIVVNKPANMVVHPGYGNYTGTLVNALVYHFDNLPSRKDDFYGRPGLVHRLDKHTTGVMVVAKTEQALTDLAKQFFDRTTERRYHALVWGDVKEEEGTITGHIGRSLKNRKMMEVFPEGDYGKHAVTHYKVLRRYGYVTLVECKLETGRTHQIRTHFKYIGHPLFHDLEYGGDKILKGTTFTKYKQFVENCFELLPGQALHAKTLGFTHPVSKQWMAFDSELPEGFSRVLDKWETYSSFKME</sequence>
<dbReference type="InterPro" id="IPR006225">
    <property type="entry name" value="PsdUridine_synth_RluC/D"/>
</dbReference>
<evidence type="ECO:0000313" key="7">
    <source>
        <dbReference type="Proteomes" id="UP001501126"/>
    </source>
</evidence>
<dbReference type="InterPro" id="IPR036986">
    <property type="entry name" value="S4_RNA-bd_sf"/>
</dbReference>
<dbReference type="EMBL" id="BAAAFH010000003">
    <property type="protein sequence ID" value="GAA0874612.1"/>
    <property type="molecule type" value="Genomic_DNA"/>
</dbReference>
<evidence type="ECO:0000256" key="1">
    <source>
        <dbReference type="ARBA" id="ARBA00010876"/>
    </source>
</evidence>
<dbReference type="NCBIfam" id="TIGR00005">
    <property type="entry name" value="rluA_subfam"/>
    <property type="match status" value="1"/>
</dbReference>
<comment type="function">
    <text evidence="4">Responsible for synthesis of pseudouridine from uracil.</text>
</comment>